<keyword evidence="8" id="KW-1185">Reference proteome</keyword>
<dbReference type="GO" id="GO:0005634">
    <property type="term" value="C:nucleus"/>
    <property type="evidence" value="ECO:0007669"/>
    <property type="project" value="UniProtKB-SubCell"/>
</dbReference>
<dbReference type="Gene3D" id="2.40.330.10">
    <property type="entry name" value="DNA-binding pseudobarrel domain"/>
    <property type="match status" value="2"/>
</dbReference>
<feature type="non-terminal residue" evidence="7">
    <location>
        <position position="1"/>
    </location>
</feature>
<dbReference type="AlphaFoldDB" id="A0AAD5BPW1"/>
<comment type="caution">
    <text evidence="7">The sequence shown here is derived from an EMBL/GenBank/DDBJ whole genome shotgun (WGS) entry which is preliminary data.</text>
</comment>
<dbReference type="PANTHER" id="PTHR31920">
    <property type="entry name" value="B3 DOMAIN-CONTAINING"/>
    <property type="match status" value="1"/>
</dbReference>
<evidence type="ECO:0000256" key="5">
    <source>
        <dbReference type="ARBA" id="ARBA00023242"/>
    </source>
</evidence>
<protein>
    <recommendedName>
        <fullName evidence="6">TF-B3 domain-containing protein</fullName>
    </recommendedName>
</protein>
<accession>A0AAD5BPW1</accession>
<evidence type="ECO:0000256" key="4">
    <source>
        <dbReference type="ARBA" id="ARBA00023163"/>
    </source>
</evidence>
<dbReference type="PANTHER" id="PTHR31920:SF132">
    <property type="entry name" value="TF-B3 DOMAIN-CONTAINING PROTEIN"/>
    <property type="match status" value="1"/>
</dbReference>
<dbReference type="InterPro" id="IPR003340">
    <property type="entry name" value="B3_DNA-bd"/>
</dbReference>
<keyword evidence="2" id="KW-0805">Transcription regulation</keyword>
<keyword evidence="5" id="KW-0539">Nucleus</keyword>
<comment type="subcellular location">
    <subcellularLocation>
        <location evidence="1">Nucleus</location>
    </subcellularLocation>
</comment>
<dbReference type="Proteomes" id="UP001206925">
    <property type="component" value="Unassembled WGS sequence"/>
</dbReference>
<evidence type="ECO:0000256" key="2">
    <source>
        <dbReference type="ARBA" id="ARBA00023015"/>
    </source>
</evidence>
<evidence type="ECO:0000256" key="3">
    <source>
        <dbReference type="ARBA" id="ARBA00023125"/>
    </source>
</evidence>
<gene>
    <name evidence="7" type="ORF">M8C21_026936</name>
</gene>
<dbReference type="EMBL" id="JAMZMK010011404">
    <property type="protein sequence ID" value="KAI7727275.1"/>
    <property type="molecule type" value="Genomic_DNA"/>
</dbReference>
<feature type="domain" description="TF-B3" evidence="6">
    <location>
        <begin position="2"/>
        <end position="97"/>
    </location>
</feature>
<keyword evidence="4" id="KW-0804">Transcription</keyword>
<dbReference type="InterPro" id="IPR050655">
    <property type="entry name" value="Plant_B3_domain"/>
</dbReference>
<reference evidence="7" key="1">
    <citation type="submission" date="2022-06" db="EMBL/GenBank/DDBJ databases">
        <title>Uncovering the hologenomic basis of an extraordinary plant invasion.</title>
        <authorList>
            <person name="Bieker V.C."/>
            <person name="Martin M.D."/>
            <person name="Gilbert T."/>
            <person name="Hodgins K."/>
            <person name="Battlay P."/>
            <person name="Petersen B."/>
            <person name="Wilson J."/>
        </authorList>
    </citation>
    <scope>NUCLEOTIDE SEQUENCE</scope>
    <source>
        <strain evidence="7">AA19_3_7</strain>
        <tissue evidence="7">Leaf</tissue>
    </source>
</reference>
<keyword evidence="3" id="KW-0238">DNA-binding</keyword>
<proteinExistence type="predicted"/>
<organism evidence="7 8">
    <name type="scientific">Ambrosia artemisiifolia</name>
    <name type="common">Common ragweed</name>
    <dbReference type="NCBI Taxonomy" id="4212"/>
    <lineage>
        <taxon>Eukaryota</taxon>
        <taxon>Viridiplantae</taxon>
        <taxon>Streptophyta</taxon>
        <taxon>Embryophyta</taxon>
        <taxon>Tracheophyta</taxon>
        <taxon>Spermatophyta</taxon>
        <taxon>Magnoliopsida</taxon>
        <taxon>eudicotyledons</taxon>
        <taxon>Gunneridae</taxon>
        <taxon>Pentapetalae</taxon>
        <taxon>asterids</taxon>
        <taxon>campanulids</taxon>
        <taxon>Asterales</taxon>
        <taxon>Asteraceae</taxon>
        <taxon>Asteroideae</taxon>
        <taxon>Heliantheae alliance</taxon>
        <taxon>Heliantheae</taxon>
        <taxon>Ambrosia</taxon>
    </lineage>
</organism>
<sequence length="211" mass="23990">MVCSFLVPVVGNYNTLLTLPPCYDILSQKHKFPLSLAFLFQIGGDGWLVDIVKESNTYSFTGGWKNAATALNIKLGDLIIFKFIDDVDFNIDIIRKDIVQQPSDIFHISFTIQTECMILTSEHLKHHLQNNNLHKPFTIRFGTGKWLVRVKKSFPDLFITDGWKKLFEDLNLQIGVSLVFKKLKQTTSIVELFLQDGTGIQPNNNDSNIQG</sequence>
<evidence type="ECO:0000259" key="6">
    <source>
        <dbReference type="PROSITE" id="PS50863"/>
    </source>
</evidence>
<dbReference type="GO" id="GO:0003677">
    <property type="term" value="F:DNA binding"/>
    <property type="evidence" value="ECO:0007669"/>
    <property type="project" value="UniProtKB-KW"/>
</dbReference>
<evidence type="ECO:0000313" key="8">
    <source>
        <dbReference type="Proteomes" id="UP001206925"/>
    </source>
</evidence>
<dbReference type="SUPFAM" id="SSF101936">
    <property type="entry name" value="DNA-binding pseudobarrel domain"/>
    <property type="match status" value="2"/>
</dbReference>
<name>A0AAD5BPW1_AMBAR</name>
<dbReference type="InterPro" id="IPR015300">
    <property type="entry name" value="DNA-bd_pseudobarrel_sf"/>
</dbReference>
<evidence type="ECO:0000256" key="1">
    <source>
        <dbReference type="ARBA" id="ARBA00004123"/>
    </source>
</evidence>
<dbReference type="PROSITE" id="PS50863">
    <property type="entry name" value="B3"/>
    <property type="match status" value="1"/>
</dbReference>
<evidence type="ECO:0000313" key="7">
    <source>
        <dbReference type="EMBL" id="KAI7727275.1"/>
    </source>
</evidence>